<protein>
    <submittedName>
        <fullName evidence="2">Polyprotein</fullName>
    </submittedName>
</protein>
<sequence length="151" mass="17543">MKDGRFVYVCLYVDGMIIAAKTREEIPEVKTALKNMFKMKELGEAKFILEMEIDQDYSTKTLTIRQTRYIDDVVNPFNQQDAKVVANPCEARLKLTKAHSPKTEAEFWLMQKNPYRAHFGCLLYITTCTRPDVAYIVTKLSRFLENPGKQH</sequence>
<dbReference type="Pfam" id="PF07727">
    <property type="entry name" value="RVT_2"/>
    <property type="match status" value="1"/>
</dbReference>
<accession>A0A225VU38</accession>
<organism evidence="2 3">
    <name type="scientific">Phytophthora megakarya</name>
    <dbReference type="NCBI Taxonomy" id="4795"/>
    <lineage>
        <taxon>Eukaryota</taxon>
        <taxon>Sar</taxon>
        <taxon>Stramenopiles</taxon>
        <taxon>Oomycota</taxon>
        <taxon>Peronosporomycetes</taxon>
        <taxon>Peronosporales</taxon>
        <taxon>Peronosporaceae</taxon>
        <taxon>Phytophthora</taxon>
    </lineage>
</organism>
<dbReference type="InterPro" id="IPR013103">
    <property type="entry name" value="RVT_2"/>
</dbReference>
<gene>
    <name evidence="2" type="ORF">PHMEG_00018563</name>
</gene>
<evidence type="ECO:0000313" key="2">
    <source>
        <dbReference type="EMBL" id="OWZ08835.1"/>
    </source>
</evidence>
<evidence type="ECO:0000259" key="1">
    <source>
        <dbReference type="Pfam" id="PF07727"/>
    </source>
</evidence>
<reference evidence="3" key="1">
    <citation type="submission" date="2017-03" db="EMBL/GenBank/DDBJ databases">
        <title>Phytopthora megakarya and P. palmivora, two closely related causual agents of cacao black pod achieved similar genome size and gene model numbers by different mechanisms.</title>
        <authorList>
            <person name="Ali S."/>
            <person name="Shao J."/>
            <person name="Larry D.J."/>
            <person name="Kronmiller B."/>
            <person name="Shen D."/>
            <person name="Strem M.D."/>
            <person name="Melnick R.L."/>
            <person name="Guiltinan M.J."/>
            <person name="Tyler B.M."/>
            <person name="Meinhardt L.W."/>
            <person name="Bailey B.A."/>
        </authorList>
    </citation>
    <scope>NUCLEOTIDE SEQUENCE [LARGE SCALE GENOMIC DNA]</scope>
    <source>
        <strain evidence="3">zdho120</strain>
    </source>
</reference>
<dbReference type="AlphaFoldDB" id="A0A225VU38"/>
<dbReference type="OrthoDB" id="114355at2759"/>
<proteinExistence type="predicted"/>
<comment type="caution">
    <text evidence="2">The sequence shown here is derived from an EMBL/GenBank/DDBJ whole genome shotgun (WGS) entry which is preliminary data.</text>
</comment>
<dbReference type="Proteomes" id="UP000198211">
    <property type="component" value="Unassembled WGS sequence"/>
</dbReference>
<evidence type="ECO:0000313" key="3">
    <source>
        <dbReference type="Proteomes" id="UP000198211"/>
    </source>
</evidence>
<dbReference type="EMBL" id="NBNE01003005">
    <property type="protein sequence ID" value="OWZ08835.1"/>
    <property type="molecule type" value="Genomic_DNA"/>
</dbReference>
<keyword evidence="3" id="KW-1185">Reference proteome</keyword>
<name>A0A225VU38_9STRA</name>
<feature type="domain" description="Reverse transcriptase Ty1/copia-type" evidence="1">
    <location>
        <begin position="5"/>
        <end position="90"/>
    </location>
</feature>
<dbReference type="STRING" id="4795.A0A225VU38"/>